<comment type="similarity">
    <text evidence="5">Belongs to the universal ribosomal protein uL6 family.</text>
</comment>
<evidence type="ECO:0000313" key="8">
    <source>
        <dbReference type="EMBL" id="OHA46007.1"/>
    </source>
</evidence>
<sequence>MSRIGKKIITIPAKTEVNVTGDSVMVKGPLGELTKSFRPGIKIEVIDGKVSFAPVAKNPNVTINSLWGTVSSEVNNMILGVNKAYEKKLIVEGIGFKADVVGTNLVFKLGFSHPVTIAIPKNLKIISEKNIITISGIDKEFVGRYVAELRALKKPEPYKGKGIRYEKEVIKRKEGKKTV</sequence>
<dbReference type="InterPro" id="IPR002358">
    <property type="entry name" value="Ribosomal_uL6_CS"/>
</dbReference>
<dbReference type="SUPFAM" id="SSF56053">
    <property type="entry name" value="Ribosomal protein L6"/>
    <property type="match status" value="2"/>
</dbReference>
<comment type="function">
    <text evidence="6">This protein binds to the 23S rRNA, and is important in its secondary structure. It is located near the subunit interface in the base of the L7/L12 stalk, and near the tRNA binding site of the peptidyltransferase center.</text>
</comment>
<dbReference type="EMBL" id="MHSQ01000038">
    <property type="protein sequence ID" value="OHA46007.1"/>
    <property type="molecule type" value="Genomic_DNA"/>
</dbReference>
<dbReference type="PRINTS" id="PR00059">
    <property type="entry name" value="RIBOSOMALL6"/>
</dbReference>
<keyword evidence="2 5" id="KW-0687">Ribonucleoprotein</keyword>
<dbReference type="InterPro" id="IPR020040">
    <property type="entry name" value="Ribosomal_uL6_a/b-dom"/>
</dbReference>
<dbReference type="Gene3D" id="3.90.930.12">
    <property type="entry name" value="Ribosomal protein L6, alpha-beta domain"/>
    <property type="match status" value="2"/>
</dbReference>
<protein>
    <recommendedName>
        <fullName evidence="3 4">50S ribosomal protein L6</fullName>
    </recommendedName>
</protein>
<comment type="caution">
    <text evidence="8">The sequence shown here is derived from an EMBL/GenBank/DDBJ whole genome shotgun (WGS) entry which is preliminary data.</text>
</comment>
<dbReference type="GO" id="GO:0022625">
    <property type="term" value="C:cytosolic large ribosomal subunit"/>
    <property type="evidence" value="ECO:0007669"/>
    <property type="project" value="UniProtKB-UniRule"/>
</dbReference>
<dbReference type="AlphaFoldDB" id="A0A1G2PCF8"/>
<dbReference type="GO" id="GO:0003735">
    <property type="term" value="F:structural constituent of ribosome"/>
    <property type="evidence" value="ECO:0007669"/>
    <property type="project" value="UniProtKB-UniRule"/>
</dbReference>
<dbReference type="InterPro" id="IPR036789">
    <property type="entry name" value="Ribosomal_uL6-like_a/b-dom_sf"/>
</dbReference>
<dbReference type="STRING" id="1802338.A2541_00355"/>
<name>A0A1G2PCF8_9BACT</name>
<evidence type="ECO:0000313" key="9">
    <source>
        <dbReference type="Proteomes" id="UP000176965"/>
    </source>
</evidence>
<dbReference type="InterPro" id="IPR000702">
    <property type="entry name" value="Ribosomal_uL6-like"/>
</dbReference>
<accession>A0A1G2PCF8</accession>
<keyword evidence="1 5" id="KW-0689">Ribosomal protein</keyword>
<evidence type="ECO:0000256" key="6">
    <source>
        <dbReference type="RuleBase" id="RU003870"/>
    </source>
</evidence>
<dbReference type="GO" id="GO:0019843">
    <property type="term" value="F:rRNA binding"/>
    <property type="evidence" value="ECO:0007669"/>
    <property type="project" value="UniProtKB-UniRule"/>
</dbReference>
<dbReference type="PIRSF" id="PIRSF002162">
    <property type="entry name" value="Ribosomal_L6"/>
    <property type="match status" value="1"/>
</dbReference>
<evidence type="ECO:0000256" key="5">
    <source>
        <dbReference type="RuleBase" id="RU003869"/>
    </source>
</evidence>
<proteinExistence type="inferred from homology"/>
<dbReference type="Pfam" id="PF00347">
    <property type="entry name" value="Ribosomal_L6"/>
    <property type="match status" value="2"/>
</dbReference>
<reference evidence="8 9" key="1">
    <citation type="journal article" date="2016" name="Nat. Commun.">
        <title>Thousands of microbial genomes shed light on interconnected biogeochemical processes in an aquifer system.</title>
        <authorList>
            <person name="Anantharaman K."/>
            <person name="Brown C.T."/>
            <person name="Hug L.A."/>
            <person name="Sharon I."/>
            <person name="Castelle C.J."/>
            <person name="Probst A.J."/>
            <person name="Thomas B.C."/>
            <person name="Singh A."/>
            <person name="Wilkins M.J."/>
            <person name="Karaoz U."/>
            <person name="Brodie E.L."/>
            <person name="Williams K.H."/>
            <person name="Hubbard S.S."/>
            <person name="Banfield J.F."/>
        </authorList>
    </citation>
    <scope>NUCLEOTIDE SEQUENCE [LARGE SCALE GENOMIC DNA]</scope>
</reference>
<dbReference type="GO" id="GO:0002181">
    <property type="term" value="P:cytoplasmic translation"/>
    <property type="evidence" value="ECO:0007669"/>
    <property type="project" value="TreeGrafter"/>
</dbReference>
<organism evidence="8 9">
    <name type="scientific">Candidatus Taylorbacteria bacterium RIFOXYD2_FULL_36_9</name>
    <dbReference type="NCBI Taxonomy" id="1802338"/>
    <lineage>
        <taxon>Bacteria</taxon>
        <taxon>Candidatus Tayloriibacteriota</taxon>
    </lineage>
</organism>
<evidence type="ECO:0000256" key="3">
    <source>
        <dbReference type="ARBA" id="ARBA00035454"/>
    </source>
</evidence>
<dbReference type="InterPro" id="IPR019906">
    <property type="entry name" value="Ribosomal_uL6_bac-type"/>
</dbReference>
<gene>
    <name evidence="8" type="ORF">A2541_00355</name>
</gene>
<evidence type="ECO:0000259" key="7">
    <source>
        <dbReference type="Pfam" id="PF00347"/>
    </source>
</evidence>
<keyword evidence="6" id="KW-0699">rRNA-binding</keyword>
<evidence type="ECO:0000256" key="1">
    <source>
        <dbReference type="ARBA" id="ARBA00022980"/>
    </source>
</evidence>
<feature type="domain" description="Large ribosomal subunit protein uL6 alpha-beta" evidence="7">
    <location>
        <begin position="11"/>
        <end position="82"/>
    </location>
</feature>
<dbReference type="PANTHER" id="PTHR11655:SF14">
    <property type="entry name" value="LARGE RIBOSOMAL SUBUNIT PROTEIN UL6M"/>
    <property type="match status" value="1"/>
</dbReference>
<feature type="domain" description="Large ribosomal subunit protein uL6 alpha-beta" evidence="7">
    <location>
        <begin position="93"/>
        <end position="165"/>
    </location>
</feature>
<dbReference type="PANTHER" id="PTHR11655">
    <property type="entry name" value="60S/50S RIBOSOMAL PROTEIN L6/L9"/>
    <property type="match status" value="1"/>
</dbReference>
<evidence type="ECO:0000256" key="2">
    <source>
        <dbReference type="ARBA" id="ARBA00023274"/>
    </source>
</evidence>
<evidence type="ECO:0000256" key="4">
    <source>
        <dbReference type="NCBIfam" id="TIGR03654"/>
    </source>
</evidence>
<dbReference type="NCBIfam" id="TIGR03654">
    <property type="entry name" value="L6_bact"/>
    <property type="match status" value="1"/>
</dbReference>
<dbReference type="Proteomes" id="UP000176965">
    <property type="component" value="Unassembled WGS sequence"/>
</dbReference>
<keyword evidence="6" id="KW-0694">RNA-binding</keyword>
<dbReference type="PROSITE" id="PS00525">
    <property type="entry name" value="RIBOSOMAL_L6_1"/>
    <property type="match status" value="1"/>
</dbReference>